<name>A0A4P6Q1B2_9ACTN</name>
<dbReference type="AlphaFoldDB" id="A0A4P6Q1B2"/>
<dbReference type="KEGG" id="strr:EKD16_10420"/>
<evidence type="ECO:0000313" key="2">
    <source>
        <dbReference type="EMBL" id="QBI53870.1"/>
    </source>
</evidence>
<reference evidence="2 3" key="1">
    <citation type="submission" date="2019-02" db="EMBL/GenBank/DDBJ databases">
        <authorList>
            <person name="Khodamoradi S."/>
            <person name="Hahnke R.L."/>
            <person name="Kaempfer P."/>
            <person name="Schumann P."/>
            <person name="Rohde M."/>
            <person name="Steinert M."/>
            <person name="Luzhetskyy A."/>
            <person name="Wink J."/>
            <person name="Ruckert C."/>
        </authorList>
    </citation>
    <scope>NUCLEOTIDE SEQUENCE [LARGE SCALE GENOMIC DNA]</scope>
    <source>
        <strain evidence="2 3">M2</strain>
    </source>
</reference>
<accession>A0A4P6Q1B2</accession>
<sequence>MSVTAERHLQVNRVFHPGRCVRLAKLVRGHPDWGGFRPDEQEPEPVVNRPTITGAQRFRDDDGSADPAVAARLDAYSRGEAGDRQVLDALGESRLLVPVLAVPGEGEDNEGENTAGRTREKAADVALPLMVGQDGRRGVPAFTSVGSARAWREDARPVPVTAVDACRAAMDEGADAVVVDVAGPVTYSIRGRFLTTLAEHGTVPAPKEDPQVLALIYRVTHTEFGIGRVRVHESERADIGIRLELDRRDDESLRRVADRLSTELAPMLPGGVELSAVVRAERRG</sequence>
<protein>
    <recommendedName>
        <fullName evidence="1">SseB protein N-terminal domain-containing protein</fullName>
    </recommendedName>
</protein>
<keyword evidence="3" id="KW-1185">Reference proteome</keyword>
<feature type="domain" description="SseB protein N-terminal" evidence="1">
    <location>
        <begin position="71"/>
        <end position="194"/>
    </location>
</feature>
<evidence type="ECO:0000259" key="1">
    <source>
        <dbReference type="Pfam" id="PF07179"/>
    </source>
</evidence>
<proteinExistence type="predicted"/>
<dbReference type="Pfam" id="PF07179">
    <property type="entry name" value="SseB"/>
    <property type="match status" value="1"/>
</dbReference>
<dbReference type="InterPro" id="IPR009839">
    <property type="entry name" value="SseB_N"/>
</dbReference>
<dbReference type="EMBL" id="CP036455">
    <property type="protein sequence ID" value="QBI53870.1"/>
    <property type="molecule type" value="Genomic_DNA"/>
</dbReference>
<organism evidence="2 3">
    <name type="scientific">Streptomonospora litoralis</name>
    <dbReference type="NCBI Taxonomy" id="2498135"/>
    <lineage>
        <taxon>Bacteria</taxon>
        <taxon>Bacillati</taxon>
        <taxon>Actinomycetota</taxon>
        <taxon>Actinomycetes</taxon>
        <taxon>Streptosporangiales</taxon>
        <taxon>Nocardiopsidaceae</taxon>
        <taxon>Streptomonospora</taxon>
    </lineage>
</organism>
<evidence type="ECO:0000313" key="3">
    <source>
        <dbReference type="Proteomes" id="UP000292235"/>
    </source>
</evidence>
<gene>
    <name evidence="2" type="ORF">EKD16_10420</name>
</gene>
<dbReference type="Proteomes" id="UP000292235">
    <property type="component" value="Chromosome"/>
</dbReference>